<dbReference type="PATRIC" id="fig|52133.18.peg.137"/>
<reference evidence="1 2" key="1">
    <citation type="journal article" date="2016" name="Sci. Rep.">
        <title>Genomic and phenotypic characterization of the species Acinetobacter venetianus.</title>
        <authorList>
            <person name="Fondi M."/>
            <person name="Maida I."/>
            <person name="Perrin E."/>
            <person name="Orlandini V."/>
            <person name="La Torre L."/>
            <person name="Bosi E."/>
            <person name="Negroni A."/>
            <person name="Zanaroli G."/>
            <person name="Fava F."/>
            <person name="Decorosi F."/>
            <person name="Giovannetti L."/>
            <person name="Viti C."/>
            <person name="Vaneechoutte M."/>
            <person name="Dijkshoorn L."/>
            <person name="Fani R."/>
        </authorList>
    </citation>
    <scope>NUCLEOTIDE SEQUENCE [LARGE SCALE GENOMIC DNA]</scope>
    <source>
        <strain evidence="1 2">LUH5627</strain>
    </source>
</reference>
<dbReference type="EMBL" id="JRUE01000022">
    <property type="protein sequence ID" value="KXZ74197.1"/>
    <property type="molecule type" value="Genomic_DNA"/>
</dbReference>
<dbReference type="RefSeq" id="WP_061517837.1">
    <property type="nucleotide sequence ID" value="NZ_JRUE01000022.1"/>
</dbReference>
<evidence type="ECO:0000313" key="2">
    <source>
        <dbReference type="Proteomes" id="UP000075680"/>
    </source>
</evidence>
<proteinExistence type="predicted"/>
<dbReference type="Proteomes" id="UP000075680">
    <property type="component" value="Unassembled WGS sequence"/>
</dbReference>
<accession>A0A150I2W0</accession>
<sequence length="554" mass="64047">MIYNTNLQPLPTNAEELERCLADPVWRIFSGCLYKIKIKGDDFRDEYGVLQIADTFELPFKPNDAQIKFLDRLWYRNIILKARQLGFTTLICVLWLDHALFNANQNCGIIAQDLPTVYNIFKDKIKFAYDNLPPEIRERFPLKTCNKSEMEFEHNGSTIRVATSFRSGTIHRLHISEFGKICATDPAKDDEVITGSIPTVPTNGVLVIESTAEGRSGSFYPMVQTAQSNYAARKKLGLKDYRFHFYAWWQEPKYRIDSSTIRISPEDHEYFDEIQEKVKQFMGLDCYIDPDQRAWYVITRDNDLKGDQSKMWQEYPSFPDEAFQVAKDGNYYAKDMLALRKRGGICQVEVLDLPVNTFWDIGNSDGCFIWYHQMINQQDRFINCYEAHGENLQHYVAELTSHGYVFGTHYLPHDAAHQRLGDFNKSTLEQLQDLLPGHEFVIVPRITLLNTGIQLTRKCMKNYWFDEKRCKLGIERIEGYQKKFSQSEKRFIDAPNKANGCSEGADALRQHAQAKEAGLLGDYVYTASLTGMNQGTTHQNQHGYVEAPPTDWRL</sequence>
<evidence type="ECO:0008006" key="3">
    <source>
        <dbReference type="Google" id="ProtNLM"/>
    </source>
</evidence>
<name>A0A150I2W0_9GAMM</name>
<evidence type="ECO:0000313" key="1">
    <source>
        <dbReference type="EMBL" id="KXZ74197.1"/>
    </source>
</evidence>
<protein>
    <recommendedName>
        <fullName evidence="3">Terminase</fullName>
    </recommendedName>
</protein>
<dbReference type="Gene3D" id="3.40.50.300">
    <property type="entry name" value="P-loop containing nucleotide triphosphate hydrolases"/>
    <property type="match status" value="1"/>
</dbReference>
<dbReference type="InterPro" id="IPR027417">
    <property type="entry name" value="P-loop_NTPase"/>
</dbReference>
<comment type="caution">
    <text evidence="1">The sequence shown here is derived from an EMBL/GenBank/DDBJ whole genome shotgun (WGS) entry which is preliminary data.</text>
</comment>
<gene>
    <name evidence="1" type="ORF">AVENLUH5627_00132</name>
</gene>
<organism evidence="1 2">
    <name type="scientific">Acinetobacter venetianus</name>
    <dbReference type="NCBI Taxonomy" id="52133"/>
    <lineage>
        <taxon>Bacteria</taxon>
        <taxon>Pseudomonadati</taxon>
        <taxon>Pseudomonadota</taxon>
        <taxon>Gammaproteobacteria</taxon>
        <taxon>Moraxellales</taxon>
        <taxon>Moraxellaceae</taxon>
        <taxon>Acinetobacter</taxon>
    </lineage>
</organism>
<dbReference type="AlphaFoldDB" id="A0A150I2W0"/>